<reference evidence="1 2" key="2">
    <citation type="journal article" date="2017" name="Front. Plant Sci.">
        <title>Gene Classification and Mining of Molecular Markers Useful in Red Clover (Trifolium pratense) Breeding.</title>
        <authorList>
            <person name="Istvanek J."/>
            <person name="Dluhosova J."/>
            <person name="Dluhos P."/>
            <person name="Patkova L."/>
            <person name="Nedelnik J."/>
            <person name="Repkova J."/>
        </authorList>
    </citation>
    <scope>NUCLEOTIDE SEQUENCE [LARGE SCALE GENOMIC DNA]</scope>
    <source>
        <strain evidence="2">cv. Tatra</strain>
        <tissue evidence="1">Young leaves</tissue>
    </source>
</reference>
<comment type="caution">
    <text evidence="1">The sequence shown here is derived from an EMBL/GenBank/DDBJ whole genome shotgun (WGS) entry which is preliminary data.</text>
</comment>
<sequence length="48" mass="5102">MNTAAAATIKINCGKRRPMGFGSYLPSATPTGSWWLAAAATWEMAGWV</sequence>
<name>A0A2K3PHR2_TRIPR</name>
<reference evidence="1 2" key="1">
    <citation type="journal article" date="2014" name="Am. J. Bot.">
        <title>Genome assembly and annotation for red clover (Trifolium pratense; Fabaceae).</title>
        <authorList>
            <person name="Istvanek J."/>
            <person name="Jaros M."/>
            <person name="Krenek A."/>
            <person name="Repkova J."/>
        </authorList>
    </citation>
    <scope>NUCLEOTIDE SEQUENCE [LARGE SCALE GENOMIC DNA]</scope>
    <source>
        <strain evidence="2">cv. Tatra</strain>
        <tissue evidence="1">Young leaves</tissue>
    </source>
</reference>
<evidence type="ECO:0000313" key="2">
    <source>
        <dbReference type="Proteomes" id="UP000236291"/>
    </source>
</evidence>
<proteinExistence type="predicted"/>
<gene>
    <name evidence="1" type="ORF">L195_g011481</name>
</gene>
<protein>
    <submittedName>
        <fullName evidence="1">Uncharacterized protein</fullName>
    </submittedName>
</protein>
<accession>A0A2K3PHR2</accession>
<organism evidence="1 2">
    <name type="scientific">Trifolium pratense</name>
    <name type="common">Red clover</name>
    <dbReference type="NCBI Taxonomy" id="57577"/>
    <lineage>
        <taxon>Eukaryota</taxon>
        <taxon>Viridiplantae</taxon>
        <taxon>Streptophyta</taxon>
        <taxon>Embryophyta</taxon>
        <taxon>Tracheophyta</taxon>
        <taxon>Spermatophyta</taxon>
        <taxon>Magnoliopsida</taxon>
        <taxon>eudicotyledons</taxon>
        <taxon>Gunneridae</taxon>
        <taxon>Pentapetalae</taxon>
        <taxon>rosids</taxon>
        <taxon>fabids</taxon>
        <taxon>Fabales</taxon>
        <taxon>Fabaceae</taxon>
        <taxon>Papilionoideae</taxon>
        <taxon>50 kb inversion clade</taxon>
        <taxon>NPAAA clade</taxon>
        <taxon>Hologalegina</taxon>
        <taxon>IRL clade</taxon>
        <taxon>Trifolieae</taxon>
        <taxon>Trifolium</taxon>
    </lineage>
</organism>
<evidence type="ECO:0000313" key="1">
    <source>
        <dbReference type="EMBL" id="PNY14794.1"/>
    </source>
</evidence>
<dbReference type="Proteomes" id="UP000236291">
    <property type="component" value="Unassembled WGS sequence"/>
</dbReference>
<dbReference type="AlphaFoldDB" id="A0A2K3PHR2"/>
<dbReference type="EMBL" id="ASHM01007143">
    <property type="protein sequence ID" value="PNY14794.1"/>
    <property type="molecule type" value="Genomic_DNA"/>
</dbReference>